<dbReference type="SUPFAM" id="SSF51182">
    <property type="entry name" value="RmlC-like cupins"/>
    <property type="match status" value="1"/>
</dbReference>
<dbReference type="AlphaFoldDB" id="A0A919FCZ9"/>
<accession>A0A919FCZ9</accession>
<dbReference type="InterPro" id="IPR011051">
    <property type="entry name" value="RmlC_Cupin_sf"/>
</dbReference>
<protein>
    <recommendedName>
        <fullName evidence="2">Cupin type-2 domain-containing protein</fullName>
    </recommendedName>
</protein>
<dbReference type="EMBL" id="BNBA01000050">
    <property type="protein sequence ID" value="GHH60931.1"/>
    <property type="molecule type" value="Genomic_DNA"/>
</dbReference>
<reference evidence="3" key="1">
    <citation type="journal article" date="2014" name="Int. J. Syst. Evol. Microbiol.">
        <title>Complete genome sequence of Corynebacterium casei LMG S-19264T (=DSM 44701T), isolated from a smear-ripened cheese.</title>
        <authorList>
            <consortium name="US DOE Joint Genome Institute (JGI-PGF)"/>
            <person name="Walter F."/>
            <person name="Albersmeier A."/>
            <person name="Kalinowski J."/>
            <person name="Ruckert C."/>
        </authorList>
    </citation>
    <scope>NUCLEOTIDE SEQUENCE</scope>
    <source>
        <strain evidence="3">JCM 13306</strain>
    </source>
</reference>
<feature type="domain" description="Cupin type-2" evidence="2">
    <location>
        <begin position="83"/>
        <end position="129"/>
    </location>
</feature>
<dbReference type="InterPro" id="IPR047121">
    <property type="entry name" value="YjiB-like"/>
</dbReference>
<evidence type="ECO:0000313" key="3">
    <source>
        <dbReference type="EMBL" id="GHH60931.1"/>
    </source>
</evidence>
<sequence>MPASFPTALLGAAMAAAPAAATPPAPEHLHFADDGAIPNSRLPLLLYRDAFAARGDAGAAWLERRFAENGWTGAWRWTIYPFHHYHSNTHEVLGVHAGSATLQLGGEQGRAVRVQAGDVLVIPAGVGHKRLDASAEFQVVGAYPGGREPDLMRGEPEERPAADARIGQVPLPARDPLLGEAAGLRQAWR</sequence>
<dbReference type="Proteomes" id="UP000623958">
    <property type="component" value="Unassembled WGS sequence"/>
</dbReference>
<proteinExistence type="predicted"/>
<keyword evidence="1" id="KW-0732">Signal</keyword>
<evidence type="ECO:0000313" key="4">
    <source>
        <dbReference type="Proteomes" id="UP000623958"/>
    </source>
</evidence>
<keyword evidence="4" id="KW-1185">Reference proteome</keyword>
<feature type="signal peptide" evidence="1">
    <location>
        <begin position="1"/>
        <end position="21"/>
    </location>
</feature>
<dbReference type="InterPro" id="IPR014500">
    <property type="entry name" value="UCP019307_cupin"/>
</dbReference>
<evidence type="ECO:0000256" key="1">
    <source>
        <dbReference type="SAM" id="SignalP"/>
    </source>
</evidence>
<dbReference type="PANTHER" id="PTHR36448:SF2">
    <property type="entry name" value="CUPIN TYPE-1 DOMAIN-CONTAINING PROTEIN"/>
    <property type="match status" value="1"/>
</dbReference>
<dbReference type="Gene3D" id="2.60.120.10">
    <property type="entry name" value="Jelly Rolls"/>
    <property type="match status" value="1"/>
</dbReference>
<gene>
    <name evidence="3" type="primary">yjlB</name>
    <name evidence="3" type="ORF">GCM10009090_36920</name>
</gene>
<dbReference type="InterPro" id="IPR014710">
    <property type="entry name" value="RmlC-like_jellyroll"/>
</dbReference>
<organism evidence="3 4">
    <name type="scientific">Xanthomonas boreopolis</name>
    <dbReference type="NCBI Taxonomy" id="86183"/>
    <lineage>
        <taxon>Bacteria</taxon>
        <taxon>Pseudomonadati</taxon>
        <taxon>Pseudomonadota</taxon>
        <taxon>Gammaproteobacteria</taxon>
        <taxon>Lysobacterales</taxon>
        <taxon>Lysobacteraceae</taxon>
        <taxon>Xanthomonas</taxon>
    </lineage>
</organism>
<dbReference type="PANTHER" id="PTHR36448">
    <property type="entry name" value="BLR7373 PROTEIN"/>
    <property type="match status" value="1"/>
</dbReference>
<comment type="caution">
    <text evidence="3">The sequence shown here is derived from an EMBL/GenBank/DDBJ whole genome shotgun (WGS) entry which is preliminary data.</text>
</comment>
<name>A0A919FCZ9_9XANT</name>
<dbReference type="PIRSF" id="PIRSF019307">
    <property type="entry name" value="UCP019307"/>
    <property type="match status" value="1"/>
</dbReference>
<evidence type="ECO:0000259" key="2">
    <source>
        <dbReference type="Pfam" id="PF07883"/>
    </source>
</evidence>
<dbReference type="Pfam" id="PF07883">
    <property type="entry name" value="Cupin_2"/>
    <property type="match status" value="1"/>
</dbReference>
<dbReference type="CDD" id="cd02219">
    <property type="entry name" value="cupin_YjlB-like"/>
    <property type="match status" value="1"/>
</dbReference>
<reference evidence="3" key="2">
    <citation type="submission" date="2020-09" db="EMBL/GenBank/DDBJ databases">
        <authorList>
            <person name="Sun Q."/>
            <person name="Ohkuma M."/>
        </authorList>
    </citation>
    <scope>NUCLEOTIDE SEQUENCE</scope>
    <source>
        <strain evidence="3">JCM 13306</strain>
    </source>
</reference>
<dbReference type="RefSeq" id="WP_256661975.1">
    <property type="nucleotide sequence ID" value="NZ_BNBA01000050.1"/>
</dbReference>
<feature type="chain" id="PRO_5037343723" description="Cupin type-2 domain-containing protein" evidence="1">
    <location>
        <begin position="22"/>
        <end position="189"/>
    </location>
</feature>
<dbReference type="InterPro" id="IPR013096">
    <property type="entry name" value="Cupin_2"/>
</dbReference>